<sequence>MNMTLERSGRSSSDFPISITTKPLRHASTVMAHGLPVYIGRLVSQRADAALIVQALLAQTFSVRAACRRRQAGERVAIDYQVMSRSVHSTCSVRILNHRNGRISANIFRLPDPVPNPFDSHQRKTFVHWLEHLGVLLLARGTWKIH</sequence>
<evidence type="ECO:0000313" key="1">
    <source>
        <dbReference type="EMBL" id="QND60497.1"/>
    </source>
</evidence>
<evidence type="ECO:0000313" key="2">
    <source>
        <dbReference type="Proteomes" id="UP000515465"/>
    </source>
</evidence>
<name>A0A7G6T165_9HYPH</name>
<dbReference type="RefSeq" id="WP_183459457.1">
    <property type="nucleotide sequence ID" value="NZ_CP050296.1"/>
</dbReference>
<dbReference type="Proteomes" id="UP000515465">
    <property type="component" value="Chromosome"/>
</dbReference>
<reference evidence="2" key="1">
    <citation type="journal article" date="2020" name="Mol. Plant Microbe">
        <title>Rhizobial microsymbionts of the narrowly endemic Oxytropis species growing in Kamchatka are characterized by significant genetic diversity and possess a set of genes that are associated with T3SS and T6SS secretion systems and can affect the development of symbiosis.</title>
        <authorList>
            <person name="Safronova V."/>
            <person name="Guro P."/>
            <person name="Sazanova A."/>
            <person name="Kuznetsova I."/>
            <person name="Belimov A."/>
            <person name="Yakubov V."/>
            <person name="Chirak E."/>
            <person name="Afonin A."/>
            <person name="Gogolev Y."/>
            <person name="Andronov E."/>
            <person name="Tikhonovich I."/>
        </authorList>
    </citation>
    <scope>NUCLEOTIDE SEQUENCE [LARGE SCALE GENOMIC DNA]</scope>
    <source>
        <strain evidence="2">583</strain>
    </source>
</reference>
<protein>
    <submittedName>
        <fullName evidence="1">Uncharacterized protein</fullName>
    </submittedName>
</protein>
<dbReference type="EMBL" id="CP050296">
    <property type="protein sequence ID" value="QND60497.1"/>
    <property type="molecule type" value="Genomic_DNA"/>
</dbReference>
<accession>A0A7G6T165</accession>
<gene>
    <name evidence="1" type="ORF">HB778_31075</name>
</gene>
<proteinExistence type="predicted"/>
<organism evidence="1 2">
    <name type="scientific">Mesorhizobium huakuii</name>
    <dbReference type="NCBI Taxonomy" id="28104"/>
    <lineage>
        <taxon>Bacteria</taxon>
        <taxon>Pseudomonadati</taxon>
        <taxon>Pseudomonadota</taxon>
        <taxon>Alphaproteobacteria</taxon>
        <taxon>Hyphomicrobiales</taxon>
        <taxon>Phyllobacteriaceae</taxon>
        <taxon>Mesorhizobium</taxon>
    </lineage>
</organism>
<dbReference type="AlphaFoldDB" id="A0A7G6T165"/>